<dbReference type="SUPFAM" id="SSF56935">
    <property type="entry name" value="Porins"/>
    <property type="match status" value="1"/>
</dbReference>
<evidence type="ECO:0000256" key="1">
    <source>
        <dbReference type="ARBA" id="ARBA00004571"/>
    </source>
</evidence>
<evidence type="ECO:0000256" key="5">
    <source>
        <dbReference type="ARBA" id="ARBA00023136"/>
    </source>
</evidence>
<dbReference type="Pfam" id="PF07715">
    <property type="entry name" value="Plug"/>
    <property type="match status" value="1"/>
</dbReference>
<dbReference type="Proteomes" id="UP000189738">
    <property type="component" value="Chromosome"/>
</dbReference>
<gene>
    <name evidence="10" type="ORF">AYC66_06985</name>
    <name evidence="11" type="ORF">BAY09_05255</name>
</gene>
<dbReference type="InterPro" id="IPR012910">
    <property type="entry name" value="Plug_dom"/>
</dbReference>
<evidence type="ECO:0000256" key="3">
    <source>
        <dbReference type="ARBA" id="ARBA00022452"/>
    </source>
</evidence>
<keyword evidence="6 7" id="KW-0998">Cell outer membrane</keyword>
<reference evidence="11" key="2">
    <citation type="submission" date="2016-06" db="EMBL/GenBank/DDBJ databases">
        <authorList>
            <person name="Nicholson A.C."/>
        </authorList>
    </citation>
    <scope>NUCLEOTIDE SEQUENCE [LARGE SCALE GENOMIC DNA]</scope>
    <source>
        <strain evidence="11">E6809</strain>
    </source>
</reference>
<evidence type="ECO:0000256" key="2">
    <source>
        <dbReference type="ARBA" id="ARBA00022448"/>
    </source>
</evidence>
<dbReference type="EMBL" id="MAHS01000011">
    <property type="protein sequence ID" value="OPB48370.1"/>
    <property type="molecule type" value="Genomic_DNA"/>
</dbReference>
<keyword evidence="4 7" id="KW-0812">Transmembrane</keyword>
<dbReference type="GO" id="GO:0009279">
    <property type="term" value="C:cell outer membrane"/>
    <property type="evidence" value="ECO:0007669"/>
    <property type="project" value="UniProtKB-SubCell"/>
</dbReference>
<reference evidence="10 12" key="1">
    <citation type="submission" date="2016-02" db="EMBL/GenBank/DDBJ databases">
        <authorList>
            <person name="Nicholson A.C."/>
            <person name="Humrighouse B.W."/>
            <person name="Loparev V."/>
            <person name="Emery B."/>
            <person name="Graziano J."/>
            <person name="McQuiston J.R."/>
        </authorList>
    </citation>
    <scope>NUCLEOTIDE SEQUENCE [LARGE SCALE GENOMIC DNA]</scope>
    <source>
        <strain evidence="10 12">E6809</strain>
    </source>
</reference>
<comment type="subcellular location">
    <subcellularLocation>
        <location evidence="1 7">Cell outer membrane</location>
        <topology evidence="1 7">Multi-pass membrane protein</topology>
    </subcellularLocation>
</comment>
<feature type="chain" id="PRO_5014546571" description="TonB-dependent receptor plug domain-containing protein" evidence="8">
    <location>
        <begin position="23"/>
        <end position="1019"/>
    </location>
</feature>
<name>A0A1T3E1F7_9FLAO</name>
<organism evidence="11">
    <name type="scientific">Elizabethkingia anophelis</name>
    <dbReference type="NCBI Taxonomy" id="1117645"/>
    <lineage>
        <taxon>Bacteria</taxon>
        <taxon>Pseudomonadati</taxon>
        <taxon>Bacteroidota</taxon>
        <taxon>Flavobacteriia</taxon>
        <taxon>Flavobacteriales</taxon>
        <taxon>Weeksellaceae</taxon>
        <taxon>Elizabethkingia</taxon>
    </lineage>
</organism>
<dbReference type="InterPro" id="IPR039426">
    <property type="entry name" value="TonB-dep_rcpt-like"/>
</dbReference>
<keyword evidence="2 7" id="KW-0813">Transport</keyword>
<dbReference type="RefSeq" id="WP_047033242.1">
    <property type="nucleotide sequence ID" value="NZ_BQKS01000012.1"/>
</dbReference>
<dbReference type="Gene3D" id="2.40.170.20">
    <property type="entry name" value="TonB-dependent receptor, beta-barrel domain"/>
    <property type="match status" value="1"/>
</dbReference>
<proteinExistence type="inferred from homology"/>
<keyword evidence="8" id="KW-0732">Signal</keyword>
<evidence type="ECO:0000256" key="7">
    <source>
        <dbReference type="PROSITE-ProRule" id="PRU01360"/>
    </source>
</evidence>
<accession>A0A1T3E1F7</accession>
<feature type="domain" description="TonB-dependent receptor plug" evidence="9">
    <location>
        <begin position="50"/>
        <end position="155"/>
    </location>
</feature>
<evidence type="ECO:0000256" key="8">
    <source>
        <dbReference type="SAM" id="SignalP"/>
    </source>
</evidence>
<keyword evidence="3 7" id="KW-1134">Transmembrane beta strand</keyword>
<dbReference type="Gene3D" id="2.170.130.10">
    <property type="entry name" value="TonB-dependent receptor, plug domain"/>
    <property type="match status" value="1"/>
</dbReference>
<dbReference type="InterPro" id="IPR036942">
    <property type="entry name" value="Beta-barrel_TonB_sf"/>
</dbReference>
<feature type="signal peptide" evidence="8">
    <location>
        <begin position="1"/>
        <end position="22"/>
    </location>
</feature>
<keyword evidence="5 7" id="KW-0472">Membrane</keyword>
<evidence type="ECO:0000259" key="9">
    <source>
        <dbReference type="Pfam" id="PF07715"/>
    </source>
</evidence>
<dbReference type="InterPro" id="IPR023996">
    <property type="entry name" value="TonB-dep_OMP_SusC/RagA"/>
</dbReference>
<sequence length="1019" mass="113322">MKKLTNSVLAVVLSSAFVMVSAQKTKQDTAKTKEIEGVVVTALGIKREEKSLPYATQMVKAKDLNVVQNVDVKSAIAGKVAGVQINGQAGSKLGQTGKLRLRGAVSMLSDEDPIYVLDGVIVDPNTIDMDNVESVNVLKGPNATALYGQRAQYGVVVLTLKKGSRSRLSIELNTTTNVDVVARTMKYQNIYGQGYSGEGSMGIFKFDPAIHLPEWSVFDGKYYKTDETSSADESWGAKMDGREYVPWYAFWKGAGGDFGKTTKYVPQANNIKDFYDKAMTYKNTISVSGGSDNYTARLSFTNLQQNGITPNTNLKRNYLNFNGNYKFDERLSVETVLNFSQGRTYGEFDDGYSNPTSGSFNQWFARDLDMKKMRAYKDLENSAGYHASWNWFGADSYTGGGINDRPAFWYNPFTYMDRYKDYTDRRTLTISVAPTYKISNAFSVRLGYSRVDNTSNRKYFMPYSLSKSSTGTIGGYTDYLNGFGYTDSNYTEDQYDARILFKKKFGDFDVNAMAGGNITKMLWSSTSAQMDVFGKLQWLINPDVYNFRNANIAPVPTLNYYQKDYKSLYGNASIGYKDTYFVDFSLRNDINSAYLNTNNSFFTYSLGGSIVLSNLWEKNDILSYFKIRGGIAQIASDITARQINPQYRFNDQLLKLSKGNYLLALEPTMYVDPGLKPAINENIEGGVDLKFLNNRLSLSATYYNEKRNNEPLPVTLPSSTGKTSIFLNSGSAKREGIEANLSGDIFRNPEGFSWTVSLNFAKNKSTITRVAEGLSTINYGFAPAFGYVSLLQIEGQEWGQLYGTGFKYDANGNRVVNENTGLYEFETNKSFGSVLPDFTGGIYNSFSYKGFTLAASIDFQKGGKFFSLSEQWGNSSGLLFETAATNDKGFNVRDDVSKGGGVHVKGVTSSGKAVDMYVGAHDYFTQFHGNRIAEPYIRSASYVKLREVALSYELPKSLFSNTRGIKGMSIGLVGRNLWLIAVAKDNVHRQDPSEMSQAYGEDGQLPSTRGFGVNVKINF</sequence>
<evidence type="ECO:0000256" key="4">
    <source>
        <dbReference type="ARBA" id="ARBA00022692"/>
    </source>
</evidence>
<protein>
    <recommendedName>
        <fullName evidence="9">TonB-dependent receptor plug domain-containing protein</fullName>
    </recommendedName>
</protein>
<evidence type="ECO:0000313" key="12">
    <source>
        <dbReference type="Proteomes" id="UP000189738"/>
    </source>
</evidence>
<dbReference type="NCBIfam" id="TIGR04056">
    <property type="entry name" value="OMP_RagA_SusC"/>
    <property type="match status" value="1"/>
</dbReference>
<evidence type="ECO:0000313" key="11">
    <source>
        <dbReference type="EMBL" id="OPB48370.1"/>
    </source>
</evidence>
<dbReference type="AlphaFoldDB" id="A0A1T3E1F7"/>
<evidence type="ECO:0000313" key="10">
    <source>
        <dbReference type="EMBL" id="AQX50432.1"/>
    </source>
</evidence>
<evidence type="ECO:0000256" key="6">
    <source>
        <dbReference type="ARBA" id="ARBA00023237"/>
    </source>
</evidence>
<dbReference type="PROSITE" id="PS52016">
    <property type="entry name" value="TONB_DEPENDENT_REC_3"/>
    <property type="match status" value="1"/>
</dbReference>
<dbReference type="EMBL" id="CP014339">
    <property type="protein sequence ID" value="AQX50432.1"/>
    <property type="molecule type" value="Genomic_DNA"/>
</dbReference>
<comment type="similarity">
    <text evidence="7">Belongs to the TonB-dependent receptor family.</text>
</comment>
<dbReference type="InterPro" id="IPR037066">
    <property type="entry name" value="Plug_dom_sf"/>
</dbReference>